<feature type="transmembrane region" description="Helical" evidence="8">
    <location>
        <begin position="111"/>
        <end position="132"/>
    </location>
</feature>
<evidence type="ECO:0000313" key="9">
    <source>
        <dbReference type="EMBL" id="GAA4056627.1"/>
    </source>
</evidence>
<dbReference type="EMBL" id="BAAAZG010000001">
    <property type="protein sequence ID" value="GAA4056627.1"/>
    <property type="molecule type" value="Genomic_DNA"/>
</dbReference>
<comment type="similarity">
    <text evidence="2">Belongs to the DoxX family.</text>
</comment>
<keyword evidence="3" id="KW-1003">Cell membrane</keyword>
<evidence type="ECO:0000256" key="1">
    <source>
        <dbReference type="ARBA" id="ARBA00004651"/>
    </source>
</evidence>
<dbReference type="InterPro" id="IPR051907">
    <property type="entry name" value="DoxX-like_oxidoreductase"/>
</dbReference>
<keyword evidence="10" id="KW-1185">Reference proteome</keyword>
<feature type="compositionally biased region" description="Low complexity" evidence="7">
    <location>
        <begin position="267"/>
        <end position="282"/>
    </location>
</feature>
<evidence type="ECO:0000256" key="6">
    <source>
        <dbReference type="ARBA" id="ARBA00023136"/>
    </source>
</evidence>
<feature type="compositionally biased region" description="Pro residues" evidence="7">
    <location>
        <begin position="149"/>
        <end position="162"/>
    </location>
</feature>
<dbReference type="Pfam" id="PF07681">
    <property type="entry name" value="DoxX"/>
    <property type="match status" value="1"/>
</dbReference>
<gene>
    <name evidence="9" type="ORF">GCM10022214_05390</name>
</gene>
<dbReference type="RefSeq" id="WP_344939984.1">
    <property type="nucleotide sequence ID" value="NZ_BAAAZG010000001.1"/>
</dbReference>
<dbReference type="Proteomes" id="UP001500683">
    <property type="component" value="Unassembled WGS sequence"/>
</dbReference>
<feature type="transmembrane region" description="Helical" evidence="8">
    <location>
        <begin position="50"/>
        <end position="73"/>
    </location>
</feature>
<protein>
    <recommendedName>
        <fullName evidence="11">DoxX family protein</fullName>
    </recommendedName>
</protein>
<dbReference type="InterPro" id="IPR032808">
    <property type="entry name" value="DoxX"/>
</dbReference>
<evidence type="ECO:0008006" key="11">
    <source>
        <dbReference type="Google" id="ProtNLM"/>
    </source>
</evidence>
<feature type="region of interest" description="Disordered" evidence="7">
    <location>
        <begin position="141"/>
        <end position="285"/>
    </location>
</feature>
<evidence type="ECO:0000256" key="2">
    <source>
        <dbReference type="ARBA" id="ARBA00006679"/>
    </source>
</evidence>
<evidence type="ECO:0000256" key="7">
    <source>
        <dbReference type="SAM" id="MobiDB-lite"/>
    </source>
</evidence>
<accession>A0ABP7V195</accession>
<evidence type="ECO:0000256" key="4">
    <source>
        <dbReference type="ARBA" id="ARBA00022692"/>
    </source>
</evidence>
<feature type="compositionally biased region" description="Low complexity" evidence="7">
    <location>
        <begin position="208"/>
        <end position="228"/>
    </location>
</feature>
<dbReference type="PANTHER" id="PTHR33452">
    <property type="entry name" value="OXIDOREDUCTASE CATD-RELATED"/>
    <property type="match status" value="1"/>
</dbReference>
<proteinExistence type="inferred from homology"/>
<keyword evidence="4 8" id="KW-0812">Transmembrane</keyword>
<evidence type="ECO:0000313" key="10">
    <source>
        <dbReference type="Proteomes" id="UP001500683"/>
    </source>
</evidence>
<comment type="caution">
    <text evidence="9">The sequence shown here is derived from an EMBL/GenBank/DDBJ whole genome shotgun (WGS) entry which is preliminary data.</text>
</comment>
<sequence length="307" mass="31378">MRTRPVYDIAALLARLGVGAVFLAHGWQKIEVGITATGRSFDQLGVPAPTAAAIYATFAELLGGLALIAGLGLPVAGTVLFLDMAGAFVFIHAGNGLFLVDDGKVANGFELVLVLGLASLLFAAGAGGRLTLDRRLFPSRADRSEQEAWPPPEDPSVPWPPPDEPEALEAGPARSGGTAEEGAARTTRPDIPVESTRRRGAVGRSGGDLAASRTDSADAADVPVGPAAESKGGRRRRKTKADREGSTASTPDVPDERAPRTSGGGSAVPAGEPPAEGSPGAPRLAADIINDVGGDVRVAGKRKPPKP</sequence>
<evidence type="ECO:0000256" key="3">
    <source>
        <dbReference type="ARBA" id="ARBA00022475"/>
    </source>
</evidence>
<comment type="subcellular location">
    <subcellularLocation>
        <location evidence="1">Cell membrane</location>
        <topology evidence="1">Multi-pass membrane protein</topology>
    </subcellularLocation>
</comment>
<keyword evidence="5 8" id="KW-1133">Transmembrane helix</keyword>
<evidence type="ECO:0000256" key="8">
    <source>
        <dbReference type="SAM" id="Phobius"/>
    </source>
</evidence>
<dbReference type="PANTHER" id="PTHR33452:SF1">
    <property type="entry name" value="INNER MEMBRANE PROTEIN YPHA-RELATED"/>
    <property type="match status" value="1"/>
</dbReference>
<feature type="transmembrane region" description="Helical" evidence="8">
    <location>
        <begin position="80"/>
        <end position="99"/>
    </location>
</feature>
<name>A0ABP7V195_9ACTN</name>
<evidence type="ECO:0000256" key="5">
    <source>
        <dbReference type="ARBA" id="ARBA00022989"/>
    </source>
</evidence>
<keyword evidence="6 8" id="KW-0472">Membrane</keyword>
<reference evidence="10" key="1">
    <citation type="journal article" date="2019" name="Int. J. Syst. Evol. Microbiol.">
        <title>The Global Catalogue of Microorganisms (GCM) 10K type strain sequencing project: providing services to taxonomists for standard genome sequencing and annotation.</title>
        <authorList>
            <consortium name="The Broad Institute Genomics Platform"/>
            <consortium name="The Broad Institute Genome Sequencing Center for Infectious Disease"/>
            <person name="Wu L."/>
            <person name="Ma J."/>
        </authorList>
    </citation>
    <scope>NUCLEOTIDE SEQUENCE [LARGE SCALE GENOMIC DNA]</scope>
    <source>
        <strain evidence="10">JCM 16702</strain>
    </source>
</reference>
<organism evidence="9 10">
    <name type="scientific">Actinomadura miaoliensis</name>
    <dbReference type="NCBI Taxonomy" id="430685"/>
    <lineage>
        <taxon>Bacteria</taxon>
        <taxon>Bacillati</taxon>
        <taxon>Actinomycetota</taxon>
        <taxon>Actinomycetes</taxon>
        <taxon>Streptosporangiales</taxon>
        <taxon>Thermomonosporaceae</taxon>
        <taxon>Actinomadura</taxon>
    </lineage>
</organism>